<dbReference type="InterPro" id="IPR027417">
    <property type="entry name" value="P-loop_NTPase"/>
</dbReference>
<dbReference type="STRING" id="1198029.A0A1U7LNL2"/>
<comment type="caution">
    <text evidence="4">The sequence shown here is derived from an EMBL/GenBank/DDBJ whole genome shotgun (WGS) entry which is preliminary data.</text>
</comment>
<reference evidence="4 5" key="1">
    <citation type="submission" date="2016-04" db="EMBL/GenBank/DDBJ databases">
        <title>Evolutionary innovation and constraint leading to complex multicellularity in the Ascomycota.</title>
        <authorList>
            <person name="Cisse O."/>
            <person name="Nguyen A."/>
            <person name="Hewitt D.A."/>
            <person name="Jedd G."/>
            <person name="Stajich J.E."/>
        </authorList>
    </citation>
    <scope>NUCLEOTIDE SEQUENCE [LARGE SCALE GENOMIC DNA]</scope>
    <source>
        <strain evidence="4 5">DAH-3</strain>
    </source>
</reference>
<dbReference type="PANTHER" id="PTHR12435">
    <property type="match status" value="1"/>
</dbReference>
<dbReference type="OrthoDB" id="9972657at2759"/>
<evidence type="ECO:0000313" key="4">
    <source>
        <dbReference type="EMBL" id="OLL24132.1"/>
    </source>
</evidence>
<sequence length="149" mass="17112">MPLLVVTGYPSSGKTTRAEQIREDLVRRIVGSKEDRERKLKVHIVNDDILKIPKDVYRKAKLEKAARGSLMSSTGRLLTKDDIVICDGLNYIKGFRYQLYCESKALETPHCVVHVGVPKEVCEEWNRSRGDEGYPEDMHVQNRKQGLIW</sequence>
<dbReference type="EMBL" id="LXFE01000976">
    <property type="protein sequence ID" value="OLL24132.1"/>
    <property type="molecule type" value="Genomic_DNA"/>
</dbReference>
<dbReference type="Gene3D" id="3.40.50.300">
    <property type="entry name" value="P-loop containing nucleotide triphosphate hydrolases"/>
    <property type="match status" value="1"/>
</dbReference>
<keyword evidence="1" id="KW-0547">Nucleotide-binding</keyword>
<organism evidence="4 5">
    <name type="scientific">Neolecta irregularis (strain DAH-3)</name>
    <dbReference type="NCBI Taxonomy" id="1198029"/>
    <lineage>
        <taxon>Eukaryota</taxon>
        <taxon>Fungi</taxon>
        <taxon>Dikarya</taxon>
        <taxon>Ascomycota</taxon>
        <taxon>Taphrinomycotina</taxon>
        <taxon>Neolectales</taxon>
        <taxon>Neolectaceae</taxon>
        <taxon>Neolecta</taxon>
    </lineage>
</organism>
<name>A0A1U7LNL2_NEOID</name>
<evidence type="ECO:0000256" key="2">
    <source>
        <dbReference type="ARBA" id="ARBA00022840"/>
    </source>
</evidence>
<proteinExistence type="inferred from homology"/>
<dbReference type="InterPro" id="IPR013641">
    <property type="entry name" value="KTI12/PSTK"/>
</dbReference>
<gene>
    <name evidence="4" type="ORF">NEOLI_000376</name>
</gene>
<dbReference type="AlphaFoldDB" id="A0A1U7LNL2"/>
<dbReference type="GO" id="GO:0005524">
    <property type="term" value="F:ATP binding"/>
    <property type="evidence" value="ECO:0007669"/>
    <property type="project" value="UniProtKB-KW"/>
</dbReference>
<comment type="similarity">
    <text evidence="3">Belongs to the KTI12 family.</text>
</comment>
<evidence type="ECO:0000256" key="3">
    <source>
        <dbReference type="ARBA" id="ARBA00025768"/>
    </source>
</evidence>
<evidence type="ECO:0000256" key="1">
    <source>
        <dbReference type="ARBA" id="ARBA00022741"/>
    </source>
</evidence>
<dbReference type="Proteomes" id="UP000186594">
    <property type="component" value="Unassembled WGS sequence"/>
</dbReference>
<accession>A0A1U7LNL2</accession>
<evidence type="ECO:0000313" key="5">
    <source>
        <dbReference type="Proteomes" id="UP000186594"/>
    </source>
</evidence>
<dbReference type="SUPFAM" id="SSF52540">
    <property type="entry name" value="P-loop containing nucleoside triphosphate hydrolases"/>
    <property type="match status" value="1"/>
</dbReference>
<protein>
    <submittedName>
        <fullName evidence="4">Protein kti12</fullName>
    </submittedName>
</protein>
<dbReference type="Pfam" id="PF08433">
    <property type="entry name" value="KTI12"/>
    <property type="match status" value="1"/>
</dbReference>
<dbReference type="OMA" id="WCAAREL"/>
<keyword evidence="2" id="KW-0067">ATP-binding</keyword>
<keyword evidence="5" id="KW-1185">Reference proteome</keyword>